<evidence type="ECO:0000313" key="3">
    <source>
        <dbReference type="Proteomes" id="UP000054166"/>
    </source>
</evidence>
<feature type="transmembrane region" description="Helical" evidence="1">
    <location>
        <begin position="128"/>
        <end position="150"/>
    </location>
</feature>
<sequence length="237" mass="24374">MTHHKDIFLSSMDSVTRKTPQATALSADDALSTWSGVTLTERISSSSLCTITCLISSVPACSFVNLCLTLLGHVLFLIGSKTDAHIHTIPIASSIAVGAIGGAIWGGACLATIVMLYISCGTESYDSLCCLGTVCVIASFITAPAIGAVVMSGTFHGNILEPGTAVGASAVAIIAVCFFAVCLFLGGAFIYSLCGGLPSNIVRRDSKGSVEGLELSRICQLAGALLWLSTMSNPGLF</sequence>
<dbReference type="AlphaFoldDB" id="A0A0C3B2N1"/>
<evidence type="ECO:0000256" key="1">
    <source>
        <dbReference type="SAM" id="Phobius"/>
    </source>
</evidence>
<accession>A0A0C3B2N1</accession>
<evidence type="ECO:0000313" key="2">
    <source>
        <dbReference type="EMBL" id="KIM80468.1"/>
    </source>
</evidence>
<proteinExistence type="predicted"/>
<dbReference type="Proteomes" id="UP000054166">
    <property type="component" value="Unassembled WGS sequence"/>
</dbReference>
<name>A0A0C3B2N1_PILCF</name>
<protein>
    <recommendedName>
        <fullName evidence="4">Transmembrane protein</fullName>
    </recommendedName>
</protein>
<keyword evidence="1" id="KW-0812">Transmembrane</keyword>
<evidence type="ECO:0008006" key="4">
    <source>
        <dbReference type="Google" id="ProtNLM"/>
    </source>
</evidence>
<gene>
    <name evidence="2" type="ORF">PILCRDRAFT_533427</name>
</gene>
<feature type="transmembrane region" description="Helical" evidence="1">
    <location>
        <begin position="51"/>
        <end position="79"/>
    </location>
</feature>
<reference evidence="3" key="2">
    <citation type="submission" date="2015-01" db="EMBL/GenBank/DDBJ databases">
        <title>Evolutionary Origins and Diversification of the Mycorrhizal Mutualists.</title>
        <authorList>
            <consortium name="DOE Joint Genome Institute"/>
            <consortium name="Mycorrhizal Genomics Consortium"/>
            <person name="Kohler A."/>
            <person name="Kuo A."/>
            <person name="Nagy L.G."/>
            <person name="Floudas D."/>
            <person name="Copeland A."/>
            <person name="Barry K.W."/>
            <person name="Cichocki N."/>
            <person name="Veneault-Fourrey C."/>
            <person name="LaButti K."/>
            <person name="Lindquist E.A."/>
            <person name="Lipzen A."/>
            <person name="Lundell T."/>
            <person name="Morin E."/>
            <person name="Murat C."/>
            <person name="Riley R."/>
            <person name="Ohm R."/>
            <person name="Sun H."/>
            <person name="Tunlid A."/>
            <person name="Henrissat B."/>
            <person name="Grigoriev I.V."/>
            <person name="Hibbett D.S."/>
            <person name="Martin F."/>
        </authorList>
    </citation>
    <scope>NUCLEOTIDE SEQUENCE [LARGE SCALE GENOMIC DNA]</scope>
    <source>
        <strain evidence="3">F 1598</strain>
    </source>
</reference>
<dbReference type="EMBL" id="KN833004">
    <property type="protein sequence ID" value="KIM80468.1"/>
    <property type="molecule type" value="Genomic_DNA"/>
</dbReference>
<feature type="transmembrane region" description="Helical" evidence="1">
    <location>
        <begin position="170"/>
        <end position="194"/>
    </location>
</feature>
<keyword evidence="1" id="KW-0472">Membrane</keyword>
<organism evidence="2 3">
    <name type="scientific">Piloderma croceum (strain F 1598)</name>
    <dbReference type="NCBI Taxonomy" id="765440"/>
    <lineage>
        <taxon>Eukaryota</taxon>
        <taxon>Fungi</taxon>
        <taxon>Dikarya</taxon>
        <taxon>Basidiomycota</taxon>
        <taxon>Agaricomycotina</taxon>
        <taxon>Agaricomycetes</taxon>
        <taxon>Agaricomycetidae</taxon>
        <taxon>Atheliales</taxon>
        <taxon>Atheliaceae</taxon>
        <taxon>Piloderma</taxon>
    </lineage>
</organism>
<dbReference type="HOGENOM" id="CLU_1171011_0_0_1"/>
<keyword evidence="3" id="KW-1185">Reference proteome</keyword>
<feature type="transmembrane region" description="Helical" evidence="1">
    <location>
        <begin position="91"/>
        <end position="116"/>
    </location>
</feature>
<keyword evidence="1" id="KW-1133">Transmembrane helix</keyword>
<reference evidence="2 3" key="1">
    <citation type="submission" date="2014-04" db="EMBL/GenBank/DDBJ databases">
        <authorList>
            <consortium name="DOE Joint Genome Institute"/>
            <person name="Kuo A."/>
            <person name="Tarkka M."/>
            <person name="Buscot F."/>
            <person name="Kohler A."/>
            <person name="Nagy L.G."/>
            <person name="Floudas D."/>
            <person name="Copeland A."/>
            <person name="Barry K.W."/>
            <person name="Cichocki N."/>
            <person name="Veneault-Fourrey C."/>
            <person name="LaButti K."/>
            <person name="Lindquist E.A."/>
            <person name="Lipzen A."/>
            <person name="Lundell T."/>
            <person name="Morin E."/>
            <person name="Murat C."/>
            <person name="Sun H."/>
            <person name="Tunlid A."/>
            <person name="Henrissat B."/>
            <person name="Grigoriev I.V."/>
            <person name="Hibbett D.S."/>
            <person name="Martin F."/>
            <person name="Nordberg H.P."/>
            <person name="Cantor M.N."/>
            <person name="Hua S.X."/>
        </authorList>
    </citation>
    <scope>NUCLEOTIDE SEQUENCE [LARGE SCALE GENOMIC DNA]</scope>
    <source>
        <strain evidence="2 3">F 1598</strain>
    </source>
</reference>
<dbReference type="InParanoid" id="A0A0C3B2N1"/>